<dbReference type="AlphaFoldDB" id="A0A3M9YDD7"/>
<gene>
    <name evidence="2" type="ORF">D7B24_004683</name>
</gene>
<evidence type="ECO:0000313" key="2">
    <source>
        <dbReference type="EMBL" id="RNJ58414.1"/>
    </source>
</evidence>
<organism evidence="2 3">
    <name type="scientific">Verticillium nonalfalfae</name>
    <dbReference type="NCBI Taxonomy" id="1051616"/>
    <lineage>
        <taxon>Eukaryota</taxon>
        <taxon>Fungi</taxon>
        <taxon>Dikarya</taxon>
        <taxon>Ascomycota</taxon>
        <taxon>Pezizomycotina</taxon>
        <taxon>Sordariomycetes</taxon>
        <taxon>Hypocreomycetidae</taxon>
        <taxon>Glomerellales</taxon>
        <taxon>Plectosphaerellaceae</taxon>
        <taxon>Verticillium</taxon>
    </lineage>
</organism>
<protein>
    <submittedName>
        <fullName evidence="2">Uncharacterized protein</fullName>
    </submittedName>
</protein>
<keyword evidence="3" id="KW-1185">Reference proteome</keyword>
<sequence>MPATSTAPGAGFDEADPPSNLQECRFPSKTEDQSLNYLAGKVESLNQQLAEGMRLREREREQERCRRGDEQIQRERLHKEQLDRERKLNAQRLIEMAQLHDEALHQASRDHADILAEAVSRVTRKLEMERQALHAEDLLSVEAYRKLWTAEIGRRTKQEKQLAMVRKELMAANGRLRENAGLC</sequence>
<dbReference type="EMBL" id="RBVV01000027">
    <property type="protein sequence ID" value="RNJ58414.1"/>
    <property type="molecule type" value="Genomic_DNA"/>
</dbReference>
<comment type="caution">
    <text evidence="2">The sequence shown here is derived from an EMBL/GenBank/DDBJ whole genome shotgun (WGS) entry which is preliminary data.</text>
</comment>
<evidence type="ECO:0000256" key="1">
    <source>
        <dbReference type="SAM" id="MobiDB-lite"/>
    </source>
</evidence>
<dbReference type="RefSeq" id="XP_028496572.1">
    <property type="nucleotide sequence ID" value="XM_028638849.1"/>
</dbReference>
<reference evidence="2 3" key="1">
    <citation type="submission" date="2018-10" db="EMBL/GenBank/DDBJ databases">
        <title>Genome sequence of Verticillium nonalfalfae VnAa140.</title>
        <authorList>
            <person name="Stajich J.E."/>
            <person name="Kasson M.T."/>
        </authorList>
    </citation>
    <scope>NUCLEOTIDE SEQUENCE [LARGE SCALE GENOMIC DNA]</scope>
    <source>
        <strain evidence="2 3">VnAa140</strain>
    </source>
</reference>
<dbReference type="Proteomes" id="UP000267145">
    <property type="component" value="Unassembled WGS sequence"/>
</dbReference>
<feature type="region of interest" description="Disordered" evidence="1">
    <location>
        <begin position="1"/>
        <end position="29"/>
    </location>
</feature>
<proteinExistence type="predicted"/>
<dbReference type="GeneID" id="39608372"/>
<accession>A0A3M9YDD7</accession>
<evidence type="ECO:0000313" key="3">
    <source>
        <dbReference type="Proteomes" id="UP000267145"/>
    </source>
</evidence>
<name>A0A3M9YDD7_9PEZI</name>